<proteinExistence type="predicted"/>
<feature type="transmembrane region" description="Helical" evidence="1">
    <location>
        <begin position="56"/>
        <end position="76"/>
    </location>
</feature>
<name>A0ABQ9BKZ4_9ROSI</name>
<accession>A0ABQ9BKZ4</accession>
<keyword evidence="1" id="KW-1133">Transmembrane helix</keyword>
<keyword evidence="3" id="KW-1185">Reference proteome</keyword>
<evidence type="ECO:0000256" key="1">
    <source>
        <dbReference type="SAM" id="Phobius"/>
    </source>
</evidence>
<protein>
    <submittedName>
        <fullName evidence="2">Uncharacterized protein</fullName>
    </submittedName>
</protein>
<evidence type="ECO:0000313" key="3">
    <source>
        <dbReference type="Proteomes" id="UP001141253"/>
    </source>
</evidence>
<evidence type="ECO:0000313" key="2">
    <source>
        <dbReference type="EMBL" id="KAJ6385152.1"/>
    </source>
</evidence>
<feature type="transmembrane region" description="Helical" evidence="1">
    <location>
        <begin position="114"/>
        <end position="138"/>
    </location>
</feature>
<feature type="transmembrane region" description="Helical" evidence="1">
    <location>
        <begin position="82"/>
        <end position="102"/>
    </location>
</feature>
<keyword evidence="1" id="KW-0472">Membrane</keyword>
<dbReference type="Proteomes" id="UP001141253">
    <property type="component" value="Chromosome 9"/>
</dbReference>
<comment type="caution">
    <text evidence="2">The sequence shown here is derived from an EMBL/GenBank/DDBJ whole genome shotgun (WGS) entry which is preliminary data.</text>
</comment>
<organism evidence="2 3">
    <name type="scientific">Salix suchowensis</name>
    <dbReference type="NCBI Taxonomy" id="1278906"/>
    <lineage>
        <taxon>Eukaryota</taxon>
        <taxon>Viridiplantae</taxon>
        <taxon>Streptophyta</taxon>
        <taxon>Embryophyta</taxon>
        <taxon>Tracheophyta</taxon>
        <taxon>Spermatophyta</taxon>
        <taxon>Magnoliopsida</taxon>
        <taxon>eudicotyledons</taxon>
        <taxon>Gunneridae</taxon>
        <taxon>Pentapetalae</taxon>
        <taxon>rosids</taxon>
        <taxon>fabids</taxon>
        <taxon>Malpighiales</taxon>
        <taxon>Salicaceae</taxon>
        <taxon>Saliceae</taxon>
        <taxon>Salix</taxon>
    </lineage>
</organism>
<reference evidence="2" key="2">
    <citation type="journal article" date="2023" name="Int. J. Mol. Sci.">
        <title>De Novo Assembly and Annotation of 11 Diverse Shrub Willow (Salix) Genomes Reveals Novel Gene Organization in Sex-Linked Regions.</title>
        <authorList>
            <person name="Hyden B."/>
            <person name="Feng K."/>
            <person name="Yates T.B."/>
            <person name="Jawdy S."/>
            <person name="Cereghino C."/>
            <person name="Smart L.B."/>
            <person name="Muchero W."/>
        </authorList>
    </citation>
    <scope>NUCLEOTIDE SEQUENCE</scope>
    <source>
        <tissue evidence="2">Shoot tip</tissue>
    </source>
</reference>
<dbReference type="EMBL" id="JAPFFI010000008">
    <property type="protein sequence ID" value="KAJ6385152.1"/>
    <property type="molecule type" value="Genomic_DNA"/>
</dbReference>
<gene>
    <name evidence="2" type="ORF">OIU77_028367</name>
</gene>
<sequence length="146" mass="16742">MSPTLLWNGVALRMEEKAIWRALATSLEIKSKQIKDQSVKLSRSSLHNQSCLACQLLMNSFEVCRVCLVSVSWWLVVVEMDGGQGVIMIVMYAYVVFVVMFYKDDDFKPAGLGFTALYAYVIRYLCSVYLFFPSYFLFCHICLQNS</sequence>
<keyword evidence="1" id="KW-0812">Transmembrane</keyword>
<reference evidence="2" key="1">
    <citation type="submission" date="2022-10" db="EMBL/GenBank/DDBJ databases">
        <authorList>
            <person name="Hyden B.L."/>
            <person name="Feng K."/>
            <person name="Yates T."/>
            <person name="Jawdy S."/>
            <person name="Smart L.B."/>
            <person name="Muchero W."/>
        </authorList>
    </citation>
    <scope>NUCLEOTIDE SEQUENCE</scope>
    <source>
        <tissue evidence="2">Shoot tip</tissue>
    </source>
</reference>